<evidence type="ECO:0000256" key="7">
    <source>
        <dbReference type="ARBA" id="ARBA00022741"/>
    </source>
</evidence>
<dbReference type="PANTHER" id="PTHR43472">
    <property type="entry name" value="PHOSPHORIBOSYLAMINE--GLYCINE LIGASE"/>
    <property type="match status" value="1"/>
</dbReference>
<dbReference type="EC" id="6.3.4.13" evidence="4 14"/>
<dbReference type="Pfam" id="PF01071">
    <property type="entry name" value="GARS_A"/>
    <property type="match status" value="1"/>
</dbReference>
<evidence type="ECO:0000256" key="3">
    <source>
        <dbReference type="ARBA" id="ARBA00005174"/>
    </source>
</evidence>
<dbReference type="PROSITE" id="PS50975">
    <property type="entry name" value="ATP_GRASP"/>
    <property type="match status" value="1"/>
</dbReference>
<evidence type="ECO:0000313" key="18">
    <source>
        <dbReference type="Proteomes" id="UP000070376"/>
    </source>
</evidence>
<dbReference type="RefSeq" id="WP_061086441.1">
    <property type="nucleotide sequence ID" value="NZ_KQ955798.1"/>
</dbReference>
<comment type="similarity">
    <text evidence="11 14">Belongs to the GARS family.</text>
</comment>
<dbReference type="GO" id="GO:0005524">
    <property type="term" value="F:ATP binding"/>
    <property type="evidence" value="ECO:0007669"/>
    <property type="project" value="UniProtKB-UniRule"/>
</dbReference>
<dbReference type="Gene3D" id="3.30.1490.20">
    <property type="entry name" value="ATP-grasp fold, A domain"/>
    <property type="match status" value="1"/>
</dbReference>
<dbReference type="SUPFAM" id="SSF56059">
    <property type="entry name" value="Glutathione synthetase ATP-binding domain-like"/>
    <property type="match status" value="1"/>
</dbReference>
<evidence type="ECO:0000256" key="2">
    <source>
        <dbReference type="ARBA" id="ARBA00001946"/>
    </source>
</evidence>
<dbReference type="InterPro" id="IPR020560">
    <property type="entry name" value="PRibGlycinamide_synth_C-dom"/>
</dbReference>
<dbReference type="InterPro" id="IPR016185">
    <property type="entry name" value="PreATP-grasp_dom_sf"/>
</dbReference>
<evidence type="ECO:0000256" key="8">
    <source>
        <dbReference type="ARBA" id="ARBA00022755"/>
    </source>
</evidence>
<comment type="cofactor">
    <cofactor evidence="1">
        <name>Mn(2+)</name>
        <dbReference type="ChEBI" id="CHEBI:29035"/>
    </cofactor>
</comment>
<dbReference type="GO" id="GO:0004637">
    <property type="term" value="F:phosphoribosylamine-glycine ligase activity"/>
    <property type="evidence" value="ECO:0007669"/>
    <property type="project" value="UniProtKB-UniRule"/>
</dbReference>
<dbReference type="Proteomes" id="UP000070376">
    <property type="component" value="Unassembled WGS sequence"/>
</dbReference>
<comment type="caution">
    <text evidence="17">The sequence shown here is derived from an EMBL/GenBank/DDBJ whole genome shotgun (WGS) entry which is preliminary data.</text>
</comment>
<dbReference type="InterPro" id="IPR000115">
    <property type="entry name" value="PRibGlycinamide_synth"/>
</dbReference>
<dbReference type="Gene3D" id="3.90.600.10">
    <property type="entry name" value="Phosphoribosylglycinamide synthetase, C-terminal domain"/>
    <property type="match status" value="1"/>
</dbReference>
<evidence type="ECO:0000256" key="10">
    <source>
        <dbReference type="ARBA" id="ARBA00023211"/>
    </source>
</evidence>
<dbReference type="SUPFAM" id="SSF51246">
    <property type="entry name" value="Rudiment single hybrid motif"/>
    <property type="match status" value="1"/>
</dbReference>
<evidence type="ECO:0000313" key="17">
    <source>
        <dbReference type="EMBL" id="KWZ85406.1"/>
    </source>
</evidence>
<keyword evidence="9 15" id="KW-0067">ATP-binding</keyword>
<proteinExistence type="inferred from homology"/>
<keyword evidence="7 15" id="KW-0547">Nucleotide-binding</keyword>
<dbReference type="PATRIC" id="fig|1398.22.peg.430"/>
<dbReference type="InterPro" id="IPR013815">
    <property type="entry name" value="ATP_grasp_subdomain_1"/>
</dbReference>
<dbReference type="FunFam" id="3.30.1490.20:FF:000006">
    <property type="entry name" value="phosphoribosylamine--glycine ligase, chloroplastic-like"/>
    <property type="match status" value="1"/>
</dbReference>
<keyword evidence="10" id="KW-0464">Manganese</keyword>
<dbReference type="GO" id="GO:0009113">
    <property type="term" value="P:purine nucleobase biosynthetic process"/>
    <property type="evidence" value="ECO:0007669"/>
    <property type="project" value="InterPro"/>
</dbReference>
<sequence>MKVLVIGSGGREHAVCKKLSESARVDKIYCAPGNGGIAQIAEIVPIHETDTASLLAFAKDKGIELTVVGPEAPLSAGIVDEFQNAGLKIFGPTKQAARIESSKAFAKELMQKYDIPTADYRVFSDYSEAEKYIEEKGAPIVIKADGLAAGKGVTVAMTLEEAKEALRAALIGKKFGEASNQVVVEEFLKGEEFSLMAFVREEEVYPMVIARDHKRAYDGDSGPNTGGMGAYSPVPQIPDEEVKKAVEHILRPAARAMKEEGCLFTGVLYAGLMLTEKGVKVIEFNARFGDPETEVVLERLESDLAQIFLDLLDDKTPSIKWRKEAVLGVVIAANGYPDAYEKGIPIPSLSKLQSFVFHAGTRADGERLVSNGGRVLFIGRKAGTLEEAGKALYHELERLRLDGFFYRRDIGKRNQA</sequence>
<dbReference type="Pfam" id="PF02843">
    <property type="entry name" value="GARS_C"/>
    <property type="match status" value="1"/>
</dbReference>
<comment type="catalytic activity">
    <reaction evidence="14">
        <text>5-phospho-beta-D-ribosylamine + glycine + ATP = N(1)-(5-phospho-beta-D-ribosyl)glycinamide + ADP + phosphate + H(+)</text>
        <dbReference type="Rhea" id="RHEA:17453"/>
        <dbReference type="ChEBI" id="CHEBI:15378"/>
        <dbReference type="ChEBI" id="CHEBI:30616"/>
        <dbReference type="ChEBI" id="CHEBI:43474"/>
        <dbReference type="ChEBI" id="CHEBI:57305"/>
        <dbReference type="ChEBI" id="CHEBI:58681"/>
        <dbReference type="ChEBI" id="CHEBI:143788"/>
        <dbReference type="ChEBI" id="CHEBI:456216"/>
        <dbReference type="EC" id="6.3.4.13"/>
    </reaction>
</comment>
<keyword evidence="8 14" id="KW-0658">Purine biosynthesis</keyword>
<dbReference type="FunFam" id="3.40.50.20:FF:000006">
    <property type="entry name" value="Phosphoribosylamine--glycine ligase, chloroplastic"/>
    <property type="match status" value="1"/>
</dbReference>
<evidence type="ECO:0000256" key="11">
    <source>
        <dbReference type="ARBA" id="ARBA00038345"/>
    </source>
</evidence>
<dbReference type="NCBIfam" id="TIGR00877">
    <property type="entry name" value="purD"/>
    <property type="match status" value="1"/>
</dbReference>
<dbReference type="AlphaFoldDB" id="A0A133L0Q5"/>
<dbReference type="UniPathway" id="UPA00074">
    <property type="reaction ID" value="UER00125"/>
</dbReference>
<dbReference type="Gene3D" id="3.30.470.20">
    <property type="entry name" value="ATP-grasp fold, B domain"/>
    <property type="match status" value="1"/>
</dbReference>
<evidence type="ECO:0000256" key="12">
    <source>
        <dbReference type="ARBA" id="ARBA00042242"/>
    </source>
</evidence>
<organism evidence="17 18">
    <name type="scientific">Heyndrickxia coagulans</name>
    <name type="common">Weizmannia coagulans</name>
    <dbReference type="NCBI Taxonomy" id="1398"/>
    <lineage>
        <taxon>Bacteria</taxon>
        <taxon>Bacillati</taxon>
        <taxon>Bacillota</taxon>
        <taxon>Bacilli</taxon>
        <taxon>Bacillales</taxon>
        <taxon>Bacillaceae</taxon>
        <taxon>Heyndrickxia</taxon>
    </lineage>
</organism>
<accession>A0A133L0Q5</accession>
<protein>
    <recommendedName>
        <fullName evidence="4 14">Phosphoribosylamine--glycine ligase</fullName>
        <ecNumber evidence="4 14">6.3.4.13</ecNumber>
    </recommendedName>
    <alternativeName>
        <fullName evidence="14">GARS</fullName>
    </alternativeName>
    <alternativeName>
        <fullName evidence="12 14">Glycinamide ribonucleotide synthetase</fullName>
    </alternativeName>
    <alternativeName>
        <fullName evidence="13 14">Phosphoribosylglycinamide synthetase</fullName>
    </alternativeName>
</protein>
<dbReference type="PANTHER" id="PTHR43472:SF1">
    <property type="entry name" value="PHOSPHORIBOSYLAMINE--GLYCINE LIGASE, CHLOROPLASTIC"/>
    <property type="match status" value="1"/>
</dbReference>
<dbReference type="SMART" id="SM01210">
    <property type="entry name" value="GARS_C"/>
    <property type="match status" value="1"/>
</dbReference>
<dbReference type="Pfam" id="PF02844">
    <property type="entry name" value="GARS_N"/>
    <property type="match status" value="1"/>
</dbReference>
<dbReference type="GO" id="GO:0006189">
    <property type="term" value="P:'de novo' IMP biosynthetic process"/>
    <property type="evidence" value="ECO:0007669"/>
    <property type="project" value="UniProtKB-UniRule"/>
</dbReference>
<dbReference type="EMBL" id="LRPN01000016">
    <property type="protein sequence ID" value="KWZ85406.1"/>
    <property type="molecule type" value="Genomic_DNA"/>
</dbReference>
<dbReference type="PROSITE" id="PS00184">
    <property type="entry name" value="GARS"/>
    <property type="match status" value="1"/>
</dbReference>
<dbReference type="InterPro" id="IPR020559">
    <property type="entry name" value="PRibGlycinamide_synth_CS"/>
</dbReference>
<evidence type="ECO:0000256" key="6">
    <source>
        <dbReference type="ARBA" id="ARBA00022723"/>
    </source>
</evidence>
<dbReference type="InterPro" id="IPR037123">
    <property type="entry name" value="PRibGlycinamide_synth_C_sf"/>
</dbReference>
<comment type="cofactor">
    <cofactor evidence="2">
        <name>Mg(2+)</name>
        <dbReference type="ChEBI" id="CHEBI:18420"/>
    </cofactor>
</comment>
<keyword evidence="6" id="KW-0479">Metal-binding</keyword>
<evidence type="ECO:0000256" key="4">
    <source>
        <dbReference type="ARBA" id="ARBA00013255"/>
    </source>
</evidence>
<gene>
    <name evidence="14" type="primary">purD</name>
    <name evidence="17" type="ORF">HMPREF3213_00433</name>
</gene>
<comment type="pathway">
    <text evidence="3 14">Purine metabolism; IMP biosynthesis via de novo pathway; N(1)-(5-phospho-D-ribosyl)glycinamide from 5-phospho-alpha-D-ribose 1-diphosphate: step 2/2.</text>
</comment>
<name>A0A133L0Q5_HEYCO</name>
<dbReference type="SUPFAM" id="SSF52440">
    <property type="entry name" value="PreATP-grasp domain"/>
    <property type="match status" value="1"/>
</dbReference>
<evidence type="ECO:0000256" key="13">
    <source>
        <dbReference type="ARBA" id="ARBA00042864"/>
    </source>
</evidence>
<evidence type="ECO:0000256" key="5">
    <source>
        <dbReference type="ARBA" id="ARBA00022598"/>
    </source>
</evidence>
<evidence type="ECO:0000256" key="9">
    <source>
        <dbReference type="ARBA" id="ARBA00022840"/>
    </source>
</evidence>
<evidence type="ECO:0000259" key="16">
    <source>
        <dbReference type="PROSITE" id="PS50975"/>
    </source>
</evidence>
<dbReference type="InterPro" id="IPR011054">
    <property type="entry name" value="Rudment_hybrid_motif"/>
</dbReference>
<dbReference type="GO" id="GO:0046872">
    <property type="term" value="F:metal ion binding"/>
    <property type="evidence" value="ECO:0007669"/>
    <property type="project" value="UniProtKB-KW"/>
</dbReference>
<dbReference type="InterPro" id="IPR020561">
    <property type="entry name" value="PRibGlycinamid_synth_ATP-grasp"/>
</dbReference>
<evidence type="ECO:0000256" key="14">
    <source>
        <dbReference type="HAMAP-Rule" id="MF_00138"/>
    </source>
</evidence>
<feature type="domain" description="ATP-grasp" evidence="16">
    <location>
        <begin position="107"/>
        <end position="313"/>
    </location>
</feature>
<evidence type="ECO:0000256" key="1">
    <source>
        <dbReference type="ARBA" id="ARBA00001936"/>
    </source>
</evidence>
<keyword evidence="5 14" id="KW-0436">Ligase</keyword>
<dbReference type="InterPro" id="IPR020562">
    <property type="entry name" value="PRibGlycinamide_synth_N"/>
</dbReference>
<evidence type="ECO:0000256" key="15">
    <source>
        <dbReference type="PROSITE-ProRule" id="PRU00409"/>
    </source>
</evidence>
<dbReference type="InterPro" id="IPR011761">
    <property type="entry name" value="ATP-grasp"/>
</dbReference>
<dbReference type="Gene3D" id="3.40.50.20">
    <property type="match status" value="1"/>
</dbReference>
<dbReference type="HAMAP" id="MF_00138">
    <property type="entry name" value="GARS"/>
    <property type="match status" value="1"/>
</dbReference>
<reference evidence="18" key="1">
    <citation type="submission" date="2016-01" db="EMBL/GenBank/DDBJ databases">
        <authorList>
            <person name="Mitreva M."/>
            <person name="Pepin K.H."/>
            <person name="Mihindukulasuriya K.A."/>
            <person name="Fulton R."/>
            <person name="Fronick C."/>
            <person name="O'Laughlin M."/>
            <person name="Miner T."/>
            <person name="Herter B."/>
            <person name="Rosa B.A."/>
            <person name="Cordes M."/>
            <person name="Tomlinson C."/>
            <person name="Wollam A."/>
            <person name="Palsikar V.B."/>
            <person name="Mardis E.R."/>
            <person name="Wilson R.K."/>
        </authorList>
    </citation>
    <scope>NUCLEOTIDE SEQUENCE [LARGE SCALE GENOMIC DNA]</scope>
    <source>
        <strain evidence="18">GED7749B</strain>
    </source>
</reference>
<dbReference type="SMART" id="SM01209">
    <property type="entry name" value="GARS_A"/>
    <property type="match status" value="1"/>
</dbReference>